<evidence type="ECO:0000259" key="2">
    <source>
        <dbReference type="PROSITE" id="PS50181"/>
    </source>
</evidence>
<evidence type="ECO:0000256" key="1">
    <source>
        <dbReference type="SAM" id="MobiDB-lite"/>
    </source>
</evidence>
<evidence type="ECO:0000313" key="3">
    <source>
        <dbReference type="Proteomes" id="UP000887566"/>
    </source>
</evidence>
<dbReference type="WBParaSite" id="PSAMB.scaffold845size40324.g9223.t1">
    <property type="protein sequence ID" value="PSAMB.scaffold845size40324.g9223.t1"/>
    <property type="gene ID" value="PSAMB.scaffold845size40324.g9223"/>
</dbReference>
<sequence length="418" mass="46838">MSMAALEAENARLQAENDRLRCTLGDIMGEILCGRLTGKLPDNFLEQFTQLPDRPLEQVLRFLPPGQVAEMRYVSRKFNHLIRKSSKTMPKKKRDGTVVFESNDARELTVEWINDSGKKIVETKLAGDEVAALSELLRFIRIGGRMYFGGGLSATDKVLDQLSKAWLTICPDTVIFSCDLSQTSRDSLKAFLVKVEPSIRRLHFQNVCNSADSLLSDDVIGAAGRLDYLMVMPLRWSSKQHNINIGDETVLAMADVDRMPSYFCFMGCSGITPGGIRAFVEKWMKNERLMSDGKTCDFGKGCELAFYNCTSVTPAAVEEACADLLKDTAIVGADASSVGYCNEIDNRVCNGFQYLQFYHGFQYPSSNRHLKILFSAAPFFSHLVIDPRMGNDYQDDLNPELEYSDFDDNDDDEDSDLN</sequence>
<keyword evidence="3" id="KW-1185">Reference proteome</keyword>
<dbReference type="Pfam" id="PF00646">
    <property type="entry name" value="F-box"/>
    <property type="match status" value="1"/>
</dbReference>
<protein>
    <submittedName>
        <fullName evidence="4">F-box domain-containing protein</fullName>
    </submittedName>
</protein>
<dbReference type="AlphaFoldDB" id="A0A914XK22"/>
<reference evidence="4" key="1">
    <citation type="submission" date="2022-11" db="UniProtKB">
        <authorList>
            <consortium name="WormBaseParasite"/>
        </authorList>
    </citation>
    <scope>IDENTIFICATION</scope>
</reference>
<accession>A0A914XK22</accession>
<dbReference type="PROSITE" id="PS50181">
    <property type="entry name" value="FBOX"/>
    <property type="match status" value="1"/>
</dbReference>
<dbReference type="Proteomes" id="UP000887566">
    <property type="component" value="Unplaced"/>
</dbReference>
<feature type="domain" description="F-box" evidence="2">
    <location>
        <begin position="45"/>
        <end position="92"/>
    </location>
</feature>
<dbReference type="InterPro" id="IPR001810">
    <property type="entry name" value="F-box_dom"/>
</dbReference>
<feature type="region of interest" description="Disordered" evidence="1">
    <location>
        <begin position="396"/>
        <end position="418"/>
    </location>
</feature>
<organism evidence="3 4">
    <name type="scientific">Plectus sambesii</name>
    <dbReference type="NCBI Taxonomy" id="2011161"/>
    <lineage>
        <taxon>Eukaryota</taxon>
        <taxon>Metazoa</taxon>
        <taxon>Ecdysozoa</taxon>
        <taxon>Nematoda</taxon>
        <taxon>Chromadorea</taxon>
        <taxon>Plectida</taxon>
        <taxon>Plectina</taxon>
        <taxon>Plectoidea</taxon>
        <taxon>Plectidae</taxon>
        <taxon>Plectus</taxon>
    </lineage>
</organism>
<dbReference type="InterPro" id="IPR036047">
    <property type="entry name" value="F-box-like_dom_sf"/>
</dbReference>
<evidence type="ECO:0000313" key="4">
    <source>
        <dbReference type="WBParaSite" id="PSAMB.scaffold845size40324.g9223.t1"/>
    </source>
</evidence>
<proteinExistence type="predicted"/>
<dbReference type="SUPFAM" id="SSF81383">
    <property type="entry name" value="F-box domain"/>
    <property type="match status" value="1"/>
</dbReference>
<name>A0A914XK22_9BILA</name>